<evidence type="ECO:0000259" key="3">
    <source>
        <dbReference type="Pfam" id="PF11887"/>
    </source>
</evidence>
<name>A0ABS9DRJ5_9ACTN</name>
<keyword evidence="1" id="KW-0472">Membrane</keyword>
<comment type="caution">
    <text evidence="4">The sequence shown here is derived from an EMBL/GenBank/DDBJ whole genome shotgun (WGS) entry which is preliminary data.</text>
</comment>
<proteinExistence type="predicted"/>
<organism evidence="4 5">
    <name type="scientific">Gordonia tangerina</name>
    <dbReference type="NCBI Taxonomy" id="2911060"/>
    <lineage>
        <taxon>Bacteria</taxon>
        <taxon>Bacillati</taxon>
        <taxon>Actinomycetota</taxon>
        <taxon>Actinomycetes</taxon>
        <taxon>Mycobacteriales</taxon>
        <taxon>Gordoniaceae</taxon>
        <taxon>Gordonia</taxon>
    </lineage>
</organism>
<dbReference type="InterPro" id="IPR005693">
    <property type="entry name" value="Mce"/>
</dbReference>
<dbReference type="EMBL" id="JAKGCU010000035">
    <property type="protein sequence ID" value="MCF3941212.1"/>
    <property type="molecule type" value="Genomic_DNA"/>
</dbReference>
<keyword evidence="1" id="KW-0812">Transmembrane</keyword>
<sequence length="352" mass="38044">MDNRARAFRATVIKLGAFAIVMVLVFVGLVVVFSNYRSGKSDDYRAVFTSASAMKSGSKVKIAGVEVGQVSGVSLTRDNDAEVEFSVDREYRLPSSVRALIRYENLTGDRYLELEQGSGSAGEYLSPGDQIPVDQTEPALDLDKLLGGFKPLFRTLDPDEVNELSASIVAVFQGQGPALNKLLADTASFTGALADRDQLIDQVIDNLNTTLSTLDGDRTGLDSSIDQLQQLASGLAEQRGVIGNSLTQTSKVTNGLADLLQTTRPDLQQMVANTGSTSQELLNAEPYLRSLIPRLPNDYKMLSNLGSYGAWLQIYFCRIRLLLTGPGGKQYFFTSNDVMGDTTKAGGRCAAQ</sequence>
<evidence type="ECO:0000256" key="1">
    <source>
        <dbReference type="SAM" id="Phobius"/>
    </source>
</evidence>
<feature type="domain" description="Mammalian cell entry C-terminal" evidence="3">
    <location>
        <begin position="123"/>
        <end position="318"/>
    </location>
</feature>
<protein>
    <submittedName>
        <fullName evidence="4">MCE family protein</fullName>
    </submittedName>
</protein>
<dbReference type="NCBIfam" id="TIGR00996">
    <property type="entry name" value="Mtu_fam_mce"/>
    <property type="match status" value="1"/>
</dbReference>
<dbReference type="Pfam" id="PF02470">
    <property type="entry name" value="MlaD"/>
    <property type="match status" value="1"/>
</dbReference>
<reference evidence="4" key="1">
    <citation type="submission" date="2022-01" db="EMBL/GenBank/DDBJ databases">
        <title>Gordonia xiamenensis sp. nov., isolated from surface seawater in Xiamen.</title>
        <authorList>
            <person name="He Y.F."/>
        </authorList>
    </citation>
    <scope>NUCLEOTIDE SEQUENCE</scope>
    <source>
        <strain evidence="4">GW1C4-4</strain>
    </source>
</reference>
<feature type="transmembrane region" description="Helical" evidence="1">
    <location>
        <begin position="12"/>
        <end position="33"/>
    </location>
</feature>
<dbReference type="Proteomes" id="UP001108089">
    <property type="component" value="Unassembled WGS sequence"/>
</dbReference>
<evidence type="ECO:0000259" key="2">
    <source>
        <dbReference type="Pfam" id="PF02470"/>
    </source>
</evidence>
<accession>A0ABS9DRJ5</accession>
<evidence type="ECO:0000313" key="5">
    <source>
        <dbReference type="Proteomes" id="UP001108089"/>
    </source>
</evidence>
<keyword evidence="5" id="KW-1185">Reference proteome</keyword>
<evidence type="ECO:0000313" key="4">
    <source>
        <dbReference type="EMBL" id="MCF3941212.1"/>
    </source>
</evidence>
<dbReference type="Pfam" id="PF11887">
    <property type="entry name" value="Mce4_CUP1"/>
    <property type="match status" value="1"/>
</dbReference>
<gene>
    <name evidence="4" type="ORF">L1892_22855</name>
</gene>
<dbReference type="InterPro" id="IPR024516">
    <property type="entry name" value="Mce_C"/>
</dbReference>
<dbReference type="InterPro" id="IPR052336">
    <property type="entry name" value="MlaD_Phospholipid_Transporter"/>
</dbReference>
<feature type="domain" description="Mce/MlaD" evidence="2">
    <location>
        <begin position="43"/>
        <end position="117"/>
    </location>
</feature>
<dbReference type="PANTHER" id="PTHR33371:SF17">
    <property type="entry name" value="MCE-FAMILY PROTEIN MCE1B"/>
    <property type="match status" value="1"/>
</dbReference>
<dbReference type="RefSeq" id="WP_235726079.1">
    <property type="nucleotide sequence ID" value="NZ_JAKGCU010000035.1"/>
</dbReference>
<keyword evidence="1" id="KW-1133">Transmembrane helix</keyword>
<dbReference type="PANTHER" id="PTHR33371">
    <property type="entry name" value="INTERMEMBRANE PHOSPHOLIPID TRANSPORT SYSTEM BINDING PROTEIN MLAD-RELATED"/>
    <property type="match status" value="1"/>
</dbReference>
<dbReference type="InterPro" id="IPR003399">
    <property type="entry name" value="Mce/MlaD"/>
</dbReference>